<keyword evidence="1" id="KW-0472">Membrane</keyword>
<accession>A0A7X5RKE0</accession>
<keyword evidence="3" id="KW-1185">Reference proteome</keyword>
<feature type="transmembrane region" description="Helical" evidence="1">
    <location>
        <begin position="46"/>
        <end position="67"/>
    </location>
</feature>
<reference evidence="2 3" key="1">
    <citation type="submission" date="2020-01" db="EMBL/GenBank/DDBJ databases">
        <authorList>
            <person name="Chen J."/>
            <person name="Zhu S."/>
            <person name="Yang J."/>
        </authorList>
    </citation>
    <scope>NUCLEOTIDE SEQUENCE [LARGE SCALE GENOMIC DNA]</scope>
    <source>
        <strain evidence="2 3">345S023</strain>
    </source>
</reference>
<organism evidence="2 3">
    <name type="scientific">Alteromonas profundi</name>
    <dbReference type="NCBI Taxonomy" id="2696062"/>
    <lineage>
        <taxon>Bacteria</taxon>
        <taxon>Pseudomonadati</taxon>
        <taxon>Pseudomonadota</taxon>
        <taxon>Gammaproteobacteria</taxon>
        <taxon>Alteromonadales</taxon>
        <taxon>Alteromonadaceae</taxon>
        <taxon>Alteromonas/Salinimonas group</taxon>
        <taxon>Alteromonas</taxon>
    </lineage>
</organism>
<gene>
    <name evidence="2" type="ORF">GTH32_06160</name>
</gene>
<dbReference type="Proteomes" id="UP000470213">
    <property type="component" value="Unassembled WGS sequence"/>
</dbReference>
<dbReference type="EMBL" id="JAAAWN010000006">
    <property type="protein sequence ID" value="NDV90782.1"/>
    <property type="molecule type" value="Genomic_DNA"/>
</dbReference>
<evidence type="ECO:0000256" key="1">
    <source>
        <dbReference type="SAM" id="Phobius"/>
    </source>
</evidence>
<keyword evidence="1" id="KW-0812">Transmembrane</keyword>
<sequence length="81" mass="8982">MSAASSNSQFVVVATIVGFLLFLTGALLLLYGFIDIVVRIDSLRTAAYLVLGYVMFKVGQGILNRFAAFKVPPERRRTLQR</sequence>
<proteinExistence type="predicted"/>
<protein>
    <submittedName>
        <fullName evidence="2">Uncharacterized protein</fullName>
    </submittedName>
</protein>
<feature type="transmembrane region" description="Helical" evidence="1">
    <location>
        <begin position="12"/>
        <end position="34"/>
    </location>
</feature>
<dbReference type="AlphaFoldDB" id="A0A7X5RKE0"/>
<comment type="caution">
    <text evidence="2">The sequence shown here is derived from an EMBL/GenBank/DDBJ whole genome shotgun (WGS) entry which is preliminary data.</text>
</comment>
<name>A0A7X5RKE0_9ALTE</name>
<evidence type="ECO:0000313" key="3">
    <source>
        <dbReference type="Proteomes" id="UP000470213"/>
    </source>
</evidence>
<keyword evidence="1" id="KW-1133">Transmembrane helix</keyword>
<evidence type="ECO:0000313" key="2">
    <source>
        <dbReference type="EMBL" id="NDV90782.1"/>
    </source>
</evidence>